<evidence type="ECO:0000313" key="2">
    <source>
        <dbReference type="Proteomes" id="UP001212821"/>
    </source>
</evidence>
<dbReference type="Proteomes" id="UP001212821">
    <property type="component" value="Chromosome"/>
</dbReference>
<gene>
    <name evidence="1" type="ORF">O1G21_33760</name>
</gene>
<protein>
    <submittedName>
        <fullName evidence="1">Uncharacterized protein</fullName>
    </submittedName>
</protein>
<keyword evidence="2" id="KW-1185">Reference proteome</keyword>
<name>A0ABY7QCC3_9ACTN</name>
<evidence type="ECO:0000313" key="1">
    <source>
        <dbReference type="EMBL" id="WBP90340.1"/>
    </source>
</evidence>
<reference evidence="2" key="1">
    <citation type="submission" date="2022-12" db="EMBL/GenBank/DDBJ databases">
        <authorList>
            <person name="Mo P."/>
        </authorList>
    </citation>
    <scope>NUCLEOTIDE SEQUENCE [LARGE SCALE GENOMIC DNA]</scope>
    <source>
        <strain evidence="2">HUAS 3-15</strain>
    </source>
</reference>
<accession>A0ABY7QCC3</accession>
<organism evidence="1 2">
    <name type="scientific">Kitasatospora cathayae</name>
    <dbReference type="NCBI Taxonomy" id="3004092"/>
    <lineage>
        <taxon>Bacteria</taxon>
        <taxon>Bacillati</taxon>
        <taxon>Actinomycetota</taxon>
        <taxon>Actinomycetes</taxon>
        <taxon>Kitasatosporales</taxon>
        <taxon>Streptomycetaceae</taxon>
        <taxon>Kitasatospora</taxon>
    </lineage>
</organism>
<dbReference type="EMBL" id="CP115450">
    <property type="protein sequence ID" value="WBP90340.1"/>
    <property type="molecule type" value="Genomic_DNA"/>
</dbReference>
<dbReference type="RefSeq" id="WP_270149057.1">
    <property type="nucleotide sequence ID" value="NZ_CP115450.1"/>
</dbReference>
<sequence length="55" mass="5577">MRDNIVTAAMAVTVTLLVARGERIIDSSGPSDGEYVAAASLPGGAEHDFTVTDAG</sequence>
<proteinExistence type="predicted"/>